<comment type="caution">
    <text evidence="1">The sequence shown here is derived from an EMBL/GenBank/DDBJ whole genome shotgun (WGS) entry which is preliminary data.</text>
</comment>
<protein>
    <submittedName>
        <fullName evidence="1">Uncharacterized protein</fullName>
    </submittedName>
</protein>
<dbReference type="EMBL" id="SRLO01002866">
    <property type="protein sequence ID" value="TNN32180.1"/>
    <property type="molecule type" value="Genomic_DNA"/>
</dbReference>
<dbReference type="OrthoDB" id="8902644at2759"/>
<accession>A0A4Z2EU69</accession>
<name>A0A4Z2EU69_9TELE</name>
<dbReference type="Proteomes" id="UP000314294">
    <property type="component" value="Unassembled WGS sequence"/>
</dbReference>
<evidence type="ECO:0000313" key="1">
    <source>
        <dbReference type="EMBL" id="TNN32180.1"/>
    </source>
</evidence>
<proteinExistence type="predicted"/>
<organism evidence="1 2">
    <name type="scientific">Liparis tanakae</name>
    <name type="common">Tanaka's snailfish</name>
    <dbReference type="NCBI Taxonomy" id="230148"/>
    <lineage>
        <taxon>Eukaryota</taxon>
        <taxon>Metazoa</taxon>
        <taxon>Chordata</taxon>
        <taxon>Craniata</taxon>
        <taxon>Vertebrata</taxon>
        <taxon>Euteleostomi</taxon>
        <taxon>Actinopterygii</taxon>
        <taxon>Neopterygii</taxon>
        <taxon>Teleostei</taxon>
        <taxon>Neoteleostei</taxon>
        <taxon>Acanthomorphata</taxon>
        <taxon>Eupercaria</taxon>
        <taxon>Perciformes</taxon>
        <taxon>Cottioidei</taxon>
        <taxon>Cottales</taxon>
        <taxon>Liparidae</taxon>
        <taxon>Liparis</taxon>
    </lineage>
</organism>
<gene>
    <name evidence="1" type="ORF">EYF80_057661</name>
</gene>
<dbReference type="AlphaFoldDB" id="A0A4Z2EU69"/>
<sequence>MSDVKRREQRAEDFLLFSSSSSPRRNANAAAAAERLIPATSSHAELSAMESRRTSLLGRAESLKRSGAELPDHFHRNVHNLTHTWRQLEVLHTHTHTDGIWSVTLIFQSNFRLISSDSNLQHEDDN</sequence>
<reference evidence="1 2" key="1">
    <citation type="submission" date="2019-03" db="EMBL/GenBank/DDBJ databases">
        <title>First draft genome of Liparis tanakae, snailfish: a comprehensive survey of snailfish specific genes.</title>
        <authorList>
            <person name="Kim W."/>
            <person name="Song I."/>
            <person name="Jeong J.-H."/>
            <person name="Kim D."/>
            <person name="Kim S."/>
            <person name="Ryu S."/>
            <person name="Song J.Y."/>
            <person name="Lee S.K."/>
        </authorList>
    </citation>
    <scope>NUCLEOTIDE SEQUENCE [LARGE SCALE GENOMIC DNA]</scope>
    <source>
        <tissue evidence="1">Muscle</tissue>
    </source>
</reference>
<keyword evidence="2" id="KW-1185">Reference proteome</keyword>
<evidence type="ECO:0000313" key="2">
    <source>
        <dbReference type="Proteomes" id="UP000314294"/>
    </source>
</evidence>